<reference evidence="1 2" key="1">
    <citation type="submission" date="2021-03" db="EMBL/GenBank/DDBJ databases">
        <title>Complete Genome Sequences of Two Lysobacter Strains Isolated from Sea Water (Lysobacter caseinilyticus) and Soil (Lysobacter helvus) in South Korea.</title>
        <authorList>
            <person name="Watanabe Y."/>
            <person name="Arakawa K."/>
        </authorList>
    </citation>
    <scope>NUCLEOTIDE SEQUENCE [LARGE SCALE GENOMIC DNA]</scope>
    <source>
        <strain evidence="1 2">KVB24</strain>
    </source>
</reference>
<dbReference type="EMBL" id="AP024545">
    <property type="protein sequence ID" value="BCT93520.1"/>
    <property type="molecule type" value="Genomic_DNA"/>
</dbReference>
<organism evidence="1 2">
    <name type="scientific">Noviluteimonas caseinilytica</name>
    <dbReference type="NCBI Taxonomy" id="2675101"/>
    <lineage>
        <taxon>Bacteria</taxon>
        <taxon>Pseudomonadati</taxon>
        <taxon>Pseudomonadota</taxon>
        <taxon>Gammaproteobacteria</taxon>
        <taxon>Lysobacterales</taxon>
        <taxon>Lysobacteraceae</taxon>
        <taxon>Noviluteimonas</taxon>
    </lineage>
</organism>
<name>A0ABM7Q7X2_9GAMM</name>
<gene>
    <name evidence="1" type="ORF">LYSCAS_25440</name>
</gene>
<sequence>MAIESVSQAAPTKEAIADIYRDLCGIVSLAQILQEASQNIAYAKSGLYGTASVIEDIAERAIKKTGM</sequence>
<protein>
    <submittedName>
        <fullName evidence="1">Uncharacterized protein</fullName>
    </submittedName>
</protein>
<accession>A0ABM7Q7X2</accession>
<keyword evidence="2" id="KW-1185">Reference proteome</keyword>
<evidence type="ECO:0000313" key="1">
    <source>
        <dbReference type="EMBL" id="BCT93520.1"/>
    </source>
</evidence>
<evidence type="ECO:0000313" key="2">
    <source>
        <dbReference type="Proteomes" id="UP000681317"/>
    </source>
</evidence>
<dbReference type="RefSeq" id="WP_213434436.1">
    <property type="nucleotide sequence ID" value="NZ_AP024545.1"/>
</dbReference>
<dbReference type="Proteomes" id="UP000681317">
    <property type="component" value="Chromosome"/>
</dbReference>
<proteinExistence type="predicted"/>